<feature type="non-terminal residue" evidence="1">
    <location>
        <position position="1"/>
    </location>
</feature>
<evidence type="ECO:0000313" key="1">
    <source>
        <dbReference type="EMBL" id="CAG8734724.1"/>
    </source>
</evidence>
<proteinExistence type="predicted"/>
<sequence>KISVPSICPPDISRVISDLLKGKWATRPSNEQLSLAGNAPIKDNWDPGSGYDHDANLLRLRDYPKSEGEVLDTWKARALLWEDLNRDKGEERSSVSRIEPIPPQSL</sequence>
<evidence type="ECO:0000313" key="2">
    <source>
        <dbReference type="Proteomes" id="UP000789525"/>
    </source>
</evidence>
<organism evidence="1 2">
    <name type="scientific">Acaulospora colombiana</name>
    <dbReference type="NCBI Taxonomy" id="27376"/>
    <lineage>
        <taxon>Eukaryota</taxon>
        <taxon>Fungi</taxon>
        <taxon>Fungi incertae sedis</taxon>
        <taxon>Mucoromycota</taxon>
        <taxon>Glomeromycotina</taxon>
        <taxon>Glomeromycetes</taxon>
        <taxon>Diversisporales</taxon>
        <taxon>Acaulosporaceae</taxon>
        <taxon>Acaulospora</taxon>
    </lineage>
</organism>
<name>A0ACA9Q2C7_9GLOM</name>
<keyword evidence="2" id="KW-1185">Reference proteome</keyword>
<dbReference type="Proteomes" id="UP000789525">
    <property type="component" value="Unassembled WGS sequence"/>
</dbReference>
<gene>
    <name evidence="1" type="ORF">ACOLOM_LOCUS11839</name>
</gene>
<dbReference type="EMBL" id="CAJVPT010044651">
    <property type="protein sequence ID" value="CAG8734724.1"/>
    <property type="molecule type" value="Genomic_DNA"/>
</dbReference>
<protein>
    <submittedName>
        <fullName evidence="1">3781_t:CDS:1</fullName>
    </submittedName>
</protein>
<reference evidence="1" key="1">
    <citation type="submission" date="2021-06" db="EMBL/GenBank/DDBJ databases">
        <authorList>
            <person name="Kallberg Y."/>
            <person name="Tangrot J."/>
            <person name="Rosling A."/>
        </authorList>
    </citation>
    <scope>NUCLEOTIDE SEQUENCE</scope>
    <source>
        <strain evidence="1">CL356</strain>
    </source>
</reference>
<accession>A0ACA9Q2C7</accession>
<comment type="caution">
    <text evidence="1">The sequence shown here is derived from an EMBL/GenBank/DDBJ whole genome shotgun (WGS) entry which is preliminary data.</text>
</comment>